<dbReference type="InterPro" id="IPR012902">
    <property type="entry name" value="N_methyl_site"/>
</dbReference>
<proteinExistence type="predicted"/>
<reference evidence="3 4" key="1">
    <citation type="journal article" date="2022" name="Syst. Appl. Microbiol.">
        <title>Rhodopirellula aestuarii sp. nov., a novel member of the genus Rhodopirellula isolated from brackish sediments collected in the Tagus River estuary, Portugal.</title>
        <authorList>
            <person name="Vitorino I.R."/>
            <person name="Klimek D."/>
            <person name="Calusinska M."/>
            <person name="Lobo-da-Cunha A."/>
            <person name="Vasconcelos V."/>
            <person name="Lage O.M."/>
        </authorList>
    </citation>
    <scope>NUCLEOTIDE SEQUENCE [LARGE SCALE GENOMIC DNA]</scope>
    <source>
        <strain evidence="3 4">ICT_H3.1</strain>
    </source>
</reference>
<dbReference type="Proteomes" id="UP001202961">
    <property type="component" value="Unassembled WGS sequence"/>
</dbReference>
<dbReference type="PANTHER" id="PTHR30093">
    <property type="entry name" value="GENERAL SECRETION PATHWAY PROTEIN G"/>
    <property type="match status" value="1"/>
</dbReference>
<dbReference type="Gene3D" id="3.30.700.10">
    <property type="entry name" value="Glycoprotein, Type 4 Pilin"/>
    <property type="match status" value="1"/>
</dbReference>
<comment type="caution">
    <text evidence="3">The sequence shown here is derived from an EMBL/GenBank/DDBJ whole genome shotgun (WGS) entry which is preliminary data.</text>
</comment>
<feature type="domain" description="DUF1559" evidence="2">
    <location>
        <begin position="54"/>
        <end position="379"/>
    </location>
</feature>
<accession>A0ABT0U865</accession>
<sequence>MKDRTMTLAGTFVPAKTQTRVPNPKPRPAFTLVELLVVIAIIGVLVGLLLPAVQAAREAARRMSCSNNFKQIGLGIHNYHSAYDRLPTHMGGTFSSGGGTHLVTNNRLLSYLVGVLPFVEQQALWEQISNPNNKNADGTARTPPWSAMGPAPWIPSYGPWATDIPTFRCPSDPGFGLPAMGRTNYAACIGDDAMTSFGPWDPWTNNLRWSTVLQNDARAHYRGFFKPMMDSRFRDILDGLANTVAAGEINTDLGDHDITTIALRAPRNWWNFVDNRKECAGAISQLRPRFWGESIVQVASGDPGKNQLDNPERARGYMWANGEPLWTSVMTINAPNTELCSLGGSGAEMSGSTSSRHQGGAHVLMGDGAVKFITDSIDTGSHNGMVFWDHTGNRPTVPGSVSPFGIWGALGTRASREVIDFDF</sequence>
<dbReference type="InterPro" id="IPR011453">
    <property type="entry name" value="DUF1559"/>
</dbReference>
<dbReference type="Pfam" id="PF07963">
    <property type="entry name" value="N_methyl"/>
    <property type="match status" value="1"/>
</dbReference>
<dbReference type="NCBIfam" id="TIGR04294">
    <property type="entry name" value="pre_pil_HX9DG"/>
    <property type="match status" value="1"/>
</dbReference>
<dbReference type="EMBL" id="JAMQBK010000049">
    <property type="protein sequence ID" value="MCM2372608.1"/>
    <property type="molecule type" value="Genomic_DNA"/>
</dbReference>
<keyword evidence="1" id="KW-1133">Transmembrane helix</keyword>
<evidence type="ECO:0000256" key="1">
    <source>
        <dbReference type="SAM" id="Phobius"/>
    </source>
</evidence>
<protein>
    <submittedName>
        <fullName evidence="3">DUF1559 domain-containing protein</fullName>
    </submittedName>
</protein>
<dbReference type="InterPro" id="IPR045584">
    <property type="entry name" value="Pilin-like"/>
</dbReference>
<dbReference type="NCBIfam" id="TIGR02532">
    <property type="entry name" value="IV_pilin_GFxxxE"/>
    <property type="match status" value="1"/>
</dbReference>
<dbReference type="Pfam" id="PF07596">
    <property type="entry name" value="SBP_bac_10"/>
    <property type="match status" value="1"/>
</dbReference>
<dbReference type="SUPFAM" id="SSF54523">
    <property type="entry name" value="Pili subunits"/>
    <property type="match status" value="1"/>
</dbReference>
<organism evidence="3 4">
    <name type="scientific">Aporhodopirellula aestuarii</name>
    <dbReference type="NCBI Taxonomy" id="2950107"/>
    <lineage>
        <taxon>Bacteria</taxon>
        <taxon>Pseudomonadati</taxon>
        <taxon>Planctomycetota</taxon>
        <taxon>Planctomycetia</taxon>
        <taxon>Pirellulales</taxon>
        <taxon>Pirellulaceae</taxon>
        <taxon>Aporhodopirellula</taxon>
    </lineage>
</organism>
<keyword evidence="1" id="KW-0472">Membrane</keyword>
<feature type="transmembrane region" description="Helical" evidence="1">
    <location>
        <begin position="29"/>
        <end position="53"/>
    </location>
</feature>
<dbReference type="PANTHER" id="PTHR30093:SF2">
    <property type="entry name" value="TYPE II SECRETION SYSTEM PROTEIN H"/>
    <property type="match status" value="1"/>
</dbReference>
<evidence type="ECO:0000259" key="2">
    <source>
        <dbReference type="Pfam" id="PF07596"/>
    </source>
</evidence>
<evidence type="ECO:0000313" key="3">
    <source>
        <dbReference type="EMBL" id="MCM2372608.1"/>
    </source>
</evidence>
<keyword evidence="4" id="KW-1185">Reference proteome</keyword>
<dbReference type="InterPro" id="IPR027558">
    <property type="entry name" value="Pre_pil_HX9DG_C"/>
</dbReference>
<name>A0ABT0U865_9BACT</name>
<evidence type="ECO:0000313" key="4">
    <source>
        <dbReference type="Proteomes" id="UP001202961"/>
    </source>
</evidence>
<dbReference type="RefSeq" id="WP_250930241.1">
    <property type="nucleotide sequence ID" value="NZ_JAMQBK010000049.1"/>
</dbReference>
<keyword evidence="1" id="KW-0812">Transmembrane</keyword>
<gene>
    <name evidence="3" type="ORF">NB063_18510</name>
</gene>